<dbReference type="Proteomes" id="UP000631114">
    <property type="component" value="Unassembled WGS sequence"/>
</dbReference>
<accession>A0A835IT93</accession>
<gene>
    <name evidence="1" type="ORF">IFM89_028460</name>
</gene>
<name>A0A835IT93_9MAGN</name>
<comment type="caution">
    <text evidence="1">The sequence shown here is derived from an EMBL/GenBank/DDBJ whole genome shotgun (WGS) entry which is preliminary data.</text>
</comment>
<reference evidence="1 2" key="1">
    <citation type="submission" date="2020-10" db="EMBL/GenBank/DDBJ databases">
        <title>The Coptis chinensis genome and diversification of protoberbering-type alkaloids.</title>
        <authorList>
            <person name="Wang B."/>
            <person name="Shu S."/>
            <person name="Song C."/>
            <person name="Liu Y."/>
        </authorList>
    </citation>
    <scope>NUCLEOTIDE SEQUENCE [LARGE SCALE GENOMIC DNA]</scope>
    <source>
        <strain evidence="1">HL-2020</strain>
        <tissue evidence="1">Leaf</tissue>
    </source>
</reference>
<proteinExistence type="predicted"/>
<evidence type="ECO:0000313" key="2">
    <source>
        <dbReference type="Proteomes" id="UP000631114"/>
    </source>
</evidence>
<evidence type="ECO:0000313" key="1">
    <source>
        <dbReference type="EMBL" id="KAF9621872.1"/>
    </source>
</evidence>
<sequence length="102" mass="11775">MVIYNGAMDRESRRWRYAYSSGSRFGEMESAKTENCGIELLTLVIHLRLIFTSLPVELKICVFANWSSEFTSMAPFLKKFCPSVYQKEMATNRQINTVDSTM</sequence>
<dbReference type="AlphaFoldDB" id="A0A835IT93"/>
<organism evidence="1 2">
    <name type="scientific">Coptis chinensis</name>
    <dbReference type="NCBI Taxonomy" id="261450"/>
    <lineage>
        <taxon>Eukaryota</taxon>
        <taxon>Viridiplantae</taxon>
        <taxon>Streptophyta</taxon>
        <taxon>Embryophyta</taxon>
        <taxon>Tracheophyta</taxon>
        <taxon>Spermatophyta</taxon>
        <taxon>Magnoliopsida</taxon>
        <taxon>Ranunculales</taxon>
        <taxon>Ranunculaceae</taxon>
        <taxon>Coptidoideae</taxon>
        <taxon>Coptis</taxon>
    </lineage>
</organism>
<protein>
    <submittedName>
        <fullName evidence="1">Uncharacterized protein</fullName>
    </submittedName>
</protein>
<dbReference type="EMBL" id="JADFTS010000002">
    <property type="protein sequence ID" value="KAF9621872.1"/>
    <property type="molecule type" value="Genomic_DNA"/>
</dbReference>
<keyword evidence="2" id="KW-1185">Reference proteome</keyword>